<keyword evidence="1 6" id="KW-0808">Transferase</keyword>
<feature type="active site" description="Proton acceptor" evidence="6">
    <location>
        <position position="54"/>
    </location>
</feature>
<dbReference type="GO" id="GO:0046872">
    <property type="term" value="F:metal ion binding"/>
    <property type="evidence" value="ECO:0007669"/>
    <property type="project" value="UniProtKB-UniRule"/>
</dbReference>
<proteinExistence type="inferred from homology"/>
<evidence type="ECO:0000256" key="2">
    <source>
        <dbReference type="ARBA" id="ARBA00022777"/>
    </source>
</evidence>
<dbReference type="PANTHER" id="PTHR20275:SF0">
    <property type="entry name" value="NAD KINASE"/>
    <property type="match status" value="1"/>
</dbReference>
<reference evidence="7" key="2">
    <citation type="journal article" date="2021" name="PeerJ">
        <title>Extensive microbial diversity within the chicken gut microbiome revealed by metagenomics and culture.</title>
        <authorList>
            <person name="Gilroy R."/>
            <person name="Ravi A."/>
            <person name="Getino M."/>
            <person name="Pursley I."/>
            <person name="Horton D.L."/>
            <person name="Alikhan N.F."/>
            <person name="Baker D."/>
            <person name="Gharbi K."/>
            <person name="Hall N."/>
            <person name="Watson M."/>
            <person name="Adriaenssens E.M."/>
            <person name="Foster-Nyarko E."/>
            <person name="Jarju S."/>
            <person name="Secka A."/>
            <person name="Antonio M."/>
            <person name="Oren A."/>
            <person name="Chaudhuri R.R."/>
            <person name="La Ragione R."/>
            <person name="Hildebrand F."/>
            <person name="Pallen M.J."/>
        </authorList>
    </citation>
    <scope>NUCLEOTIDE SEQUENCE</scope>
    <source>
        <strain evidence="7">ChiHecec2B26-709</strain>
    </source>
</reference>
<name>A0A9D1KHS6_9BACT</name>
<dbReference type="GO" id="GO:0005737">
    <property type="term" value="C:cytoplasm"/>
    <property type="evidence" value="ECO:0007669"/>
    <property type="project" value="UniProtKB-SubCell"/>
</dbReference>
<evidence type="ECO:0000256" key="6">
    <source>
        <dbReference type="HAMAP-Rule" id="MF_00361"/>
    </source>
</evidence>
<dbReference type="GO" id="GO:0019674">
    <property type="term" value="P:NAD+ metabolic process"/>
    <property type="evidence" value="ECO:0007669"/>
    <property type="project" value="InterPro"/>
</dbReference>
<dbReference type="HAMAP" id="MF_00361">
    <property type="entry name" value="NAD_kinase"/>
    <property type="match status" value="1"/>
</dbReference>
<evidence type="ECO:0000256" key="1">
    <source>
        <dbReference type="ARBA" id="ARBA00022679"/>
    </source>
</evidence>
<sequence>MKFAYYIKKDGLSEDLRVDAMLKRLREGGVEVYRVEAAEEVCPGTSGLLSLGGDGTFLLGAKIAVQADIPILGVNFGRLGFLSEMRPEELSQAIFGSELRIEERSLLQVTAGGSLEEGFWPYALNETSISRDGASMLGIDVEIDGAPLPTYWADGLLVATSSGSTAYSLSVGGPICMPDSKVFIVAPISPHNLNVRPLVVPQTARIAISLRSREDRAVFSMDNRSVRIPSDTRLTVSKAPVRLKRMSTGGSTFINALRTRLLWGEDVRNGNEAR</sequence>
<dbReference type="GO" id="GO:0006741">
    <property type="term" value="P:NADP+ biosynthetic process"/>
    <property type="evidence" value="ECO:0007669"/>
    <property type="project" value="UniProtKB-UniRule"/>
</dbReference>
<dbReference type="GO" id="GO:0005524">
    <property type="term" value="F:ATP binding"/>
    <property type="evidence" value="ECO:0007669"/>
    <property type="project" value="UniProtKB-KW"/>
</dbReference>
<dbReference type="Proteomes" id="UP000886881">
    <property type="component" value="Unassembled WGS sequence"/>
</dbReference>
<keyword evidence="4 6" id="KW-0520">NAD</keyword>
<dbReference type="SUPFAM" id="SSF111331">
    <property type="entry name" value="NAD kinase/diacylglycerol kinase-like"/>
    <property type="match status" value="1"/>
</dbReference>
<feature type="binding site" evidence="6">
    <location>
        <begin position="125"/>
        <end position="126"/>
    </location>
    <ligand>
        <name>NAD(+)</name>
        <dbReference type="ChEBI" id="CHEBI:57540"/>
    </ligand>
</feature>
<evidence type="ECO:0000256" key="5">
    <source>
        <dbReference type="ARBA" id="ARBA00047925"/>
    </source>
</evidence>
<keyword evidence="3 6" id="KW-0521">NADP</keyword>
<comment type="function">
    <text evidence="6">Involved in the regulation of the intracellular balance of NAD and NADP, and is a key enzyme in the biosynthesis of NADP. Catalyzes specifically the phosphorylation on 2'-hydroxyl of the adenosine moiety of NAD to yield NADP.</text>
</comment>
<dbReference type="Pfam" id="PF01513">
    <property type="entry name" value="NAD_kinase"/>
    <property type="match status" value="1"/>
</dbReference>
<dbReference type="Gene3D" id="3.40.50.10330">
    <property type="entry name" value="Probable inorganic polyphosphate/atp-NAD kinase, domain 1"/>
    <property type="match status" value="1"/>
</dbReference>
<dbReference type="InterPro" id="IPR017438">
    <property type="entry name" value="ATP-NAD_kinase_N"/>
</dbReference>
<reference evidence="7" key="1">
    <citation type="submission" date="2020-10" db="EMBL/GenBank/DDBJ databases">
        <authorList>
            <person name="Gilroy R."/>
        </authorList>
    </citation>
    <scope>NUCLEOTIDE SEQUENCE</scope>
    <source>
        <strain evidence="7">ChiHecec2B26-709</strain>
    </source>
</reference>
<organism evidence="7 8">
    <name type="scientific">Candidatus Cryptobacteroides merdipullorum</name>
    <dbReference type="NCBI Taxonomy" id="2840771"/>
    <lineage>
        <taxon>Bacteria</taxon>
        <taxon>Pseudomonadati</taxon>
        <taxon>Bacteroidota</taxon>
        <taxon>Bacteroidia</taxon>
        <taxon>Bacteroidales</taxon>
        <taxon>Candidatus Cryptobacteroides</taxon>
    </lineage>
</organism>
<comment type="caution">
    <text evidence="6">Lacks conserved residue(s) required for the propagation of feature annotation.</text>
</comment>
<comment type="caution">
    <text evidence="7">The sequence shown here is derived from an EMBL/GenBank/DDBJ whole genome shotgun (WGS) entry which is preliminary data.</text>
</comment>
<accession>A0A9D1KHS6</accession>
<dbReference type="EC" id="2.7.1.23" evidence="6"/>
<dbReference type="PANTHER" id="PTHR20275">
    <property type="entry name" value="NAD KINASE"/>
    <property type="match status" value="1"/>
</dbReference>
<dbReference type="InterPro" id="IPR002504">
    <property type="entry name" value="NADK"/>
</dbReference>
<dbReference type="InterPro" id="IPR017437">
    <property type="entry name" value="ATP-NAD_kinase_PpnK-typ_C"/>
</dbReference>
<keyword evidence="6" id="KW-0963">Cytoplasm</keyword>
<keyword evidence="6" id="KW-0067">ATP-binding</keyword>
<feature type="binding site" evidence="6">
    <location>
        <begin position="54"/>
        <end position="55"/>
    </location>
    <ligand>
        <name>NAD(+)</name>
        <dbReference type="ChEBI" id="CHEBI:57540"/>
    </ligand>
</feature>
<protein>
    <recommendedName>
        <fullName evidence="6">NAD kinase</fullName>
        <ecNumber evidence="6">2.7.1.23</ecNumber>
    </recommendedName>
    <alternativeName>
        <fullName evidence="6">ATP-dependent NAD kinase</fullName>
    </alternativeName>
</protein>
<comment type="catalytic activity">
    <reaction evidence="5 6">
        <text>NAD(+) + ATP = ADP + NADP(+) + H(+)</text>
        <dbReference type="Rhea" id="RHEA:18629"/>
        <dbReference type="ChEBI" id="CHEBI:15378"/>
        <dbReference type="ChEBI" id="CHEBI:30616"/>
        <dbReference type="ChEBI" id="CHEBI:57540"/>
        <dbReference type="ChEBI" id="CHEBI:58349"/>
        <dbReference type="ChEBI" id="CHEBI:456216"/>
        <dbReference type="EC" id="2.7.1.23"/>
    </reaction>
</comment>
<dbReference type="InterPro" id="IPR016064">
    <property type="entry name" value="NAD/diacylglycerol_kinase_sf"/>
</dbReference>
<feature type="binding site" evidence="6">
    <location>
        <position position="154"/>
    </location>
    <ligand>
        <name>NAD(+)</name>
        <dbReference type="ChEBI" id="CHEBI:57540"/>
    </ligand>
</feature>
<evidence type="ECO:0000313" key="7">
    <source>
        <dbReference type="EMBL" id="HIT47272.1"/>
    </source>
</evidence>
<dbReference type="GO" id="GO:0003951">
    <property type="term" value="F:NAD+ kinase activity"/>
    <property type="evidence" value="ECO:0007669"/>
    <property type="project" value="UniProtKB-UniRule"/>
</dbReference>
<dbReference type="GO" id="GO:0051287">
    <property type="term" value="F:NAD binding"/>
    <property type="evidence" value="ECO:0007669"/>
    <property type="project" value="UniProtKB-ARBA"/>
</dbReference>
<keyword evidence="2 6" id="KW-0418">Kinase</keyword>
<comment type="similarity">
    <text evidence="6">Belongs to the NAD kinase family.</text>
</comment>
<comment type="cofactor">
    <cofactor evidence="6">
        <name>a divalent metal cation</name>
        <dbReference type="ChEBI" id="CHEBI:60240"/>
    </cofactor>
</comment>
<evidence type="ECO:0000256" key="4">
    <source>
        <dbReference type="ARBA" id="ARBA00023027"/>
    </source>
</evidence>
<gene>
    <name evidence="6" type="primary">nadK</name>
    <name evidence="7" type="ORF">IAC35_05385</name>
</gene>
<keyword evidence="6" id="KW-0547">Nucleotide-binding</keyword>
<dbReference type="AlphaFoldDB" id="A0A9D1KHS6"/>
<evidence type="ECO:0000313" key="8">
    <source>
        <dbReference type="Proteomes" id="UP000886881"/>
    </source>
</evidence>
<comment type="subcellular location">
    <subcellularLocation>
        <location evidence="6">Cytoplasm</location>
    </subcellularLocation>
</comment>
<dbReference type="EMBL" id="DVLC01000102">
    <property type="protein sequence ID" value="HIT47272.1"/>
    <property type="molecule type" value="Genomic_DNA"/>
</dbReference>
<evidence type="ECO:0000256" key="3">
    <source>
        <dbReference type="ARBA" id="ARBA00022857"/>
    </source>
</evidence>
<dbReference type="Gene3D" id="2.60.200.30">
    <property type="entry name" value="Probable inorganic polyphosphate/atp-NAD kinase, domain 2"/>
    <property type="match status" value="1"/>
</dbReference>
<dbReference type="Pfam" id="PF20143">
    <property type="entry name" value="NAD_kinase_C"/>
    <property type="match status" value="1"/>
</dbReference>
<feature type="binding site" evidence="6">
    <location>
        <begin position="165"/>
        <end position="170"/>
    </location>
    <ligand>
        <name>NAD(+)</name>
        <dbReference type="ChEBI" id="CHEBI:57540"/>
    </ligand>
</feature>